<organism evidence="1 2">
    <name type="scientific">Paenibacillus barcinonensis</name>
    <dbReference type="NCBI Taxonomy" id="198119"/>
    <lineage>
        <taxon>Bacteria</taxon>
        <taxon>Bacillati</taxon>
        <taxon>Bacillota</taxon>
        <taxon>Bacilli</taxon>
        <taxon>Bacillales</taxon>
        <taxon>Paenibacillaceae</taxon>
        <taxon>Paenibacillus</taxon>
    </lineage>
</organism>
<reference evidence="1 2" key="1">
    <citation type="submission" date="2018-06" db="EMBL/GenBank/DDBJ databases">
        <title>Genomic Encyclopedia of Type Strains, Phase III (KMG-III): the genomes of soil and plant-associated and newly described type strains.</title>
        <authorList>
            <person name="Whitman W."/>
        </authorList>
    </citation>
    <scope>NUCLEOTIDE SEQUENCE [LARGE SCALE GENOMIC DNA]</scope>
    <source>
        <strain evidence="1 2">CECT 7022</strain>
    </source>
</reference>
<name>A0A2V4VT60_PAEBA</name>
<accession>A0A2V4VT60</accession>
<proteinExistence type="predicted"/>
<dbReference type="EMBL" id="QJSW01000004">
    <property type="protein sequence ID" value="PYE50111.1"/>
    <property type="molecule type" value="Genomic_DNA"/>
</dbReference>
<dbReference type="Proteomes" id="UP000247790">
    <property type="component" value="Unassembled WGS sequence"/>
</dbReference>
<evidence type="ECO:0000313" key="2">
    <source>
        <dbReference type="Proteomes" id="UP000247790"/>
    </source>
</evidence>
<dbReference type="AlphaFoldDB" id="A0A2V4VT60"/>
<comment type="caution">
    <text evidence="1">The sequence shown here is derived from an EMBL/GenBank/DDBJ whole genome shotgun (WGS) entry which is preliminary data.</text>
</comment>
<evidence type="ECO:0000313" key="1">
    <source>
        <dbReference type="EMBL" id="PYE50111.1"/>
    </source>
</evidence>
<sequence>MSPKSLFLSGEKGKSLSCLGRPVTTSRFLSGGIHA</sequence>
<gene>
    <name evidence="1" type="ORF">DFQ00_10469</name>
</gene>
<protein>
    <submittedName>
        <fullName evidence="1">Uncharacterized protein</fullName>
    </submittedName>
</protein>